<dbReference type="InterPro" id="IPR004843">
    <property type="entry name" value="Calcineurin-like_PHP"/>
</dbReference>
<dbReference type="SUPFAM" id="SSF55816">
    <property type="entry name" value="5'-nucleotidase (syn. UDP-sugar hydrolase), C-terminal domain"/>
    <property type="match status" value="1"/>
</dbReference>
<dbReference type="PANTHER" id="PTHR11575:SF6">
    <property type="entry name" value="2',3'-CYCLIC-NUCLEOTIDE 2'-PHOSPHODIESTERASE_3'-NUCLEOTIDASE"/>
    <property type="match status" value="1"/>
</dbReference>
<keyword evidence="2 5" id="KW-0378">Hydrolase</keyword>
<feature type="domain" description="5'-Nucleotidase C-terminal" evidence="4">
    <location>
        <begin position="314"/>
        <end position="469"/>
    </location>
</feature>
<dbReference type="PANTHER" id="PTHR11575">
    <property type="entry name" value="5'-NUCLEOTIDASE-RELATED"/>
    <property type="match status" value="1"/>
</dbReference>
<dbReference type="PROSITE" id="PS00786">
    <property type="entry name" value="5_NUCLEOTIDASE_2"/>
    <property type="match status" value="1"/>
</dbReference>
<dbReference type="EC" id="3.1.4.16" evidence="5"/>
<comment type="caution">
    <text evidence="5">The sequence shown here is derived from an EMBL/GenBank/DDBJ whole genome shotgun (WGS) entry which is preliminary data.</text>
</comment>
<dbReference type="GO" id="GO:0008663">
    <property type="term" value="F:2',3'-cyclic-nucleotide 2'-phosphodiesterase activity"/>
    <property type="evidence" value="ECO:0007669"/>
    <property type="project" value="UniProtKB-EC"/>
</dbReference>
<evidence type="ECO:0000259" key="3">
    <source>
        <dbReference type="Pfam" id="PF00149"/>
    </source>
</evidence>
<organism evidence="5 6">
    <name type="scientific">Fructobacillus tropaeoli</name>
    <dbReference type="NCBI Taxonomy" id="709323"/>
    <lineage>
        <taxon>Bacteria</taxon>
        <taxon>Bacillati</taxon>
        <taxon>Bacillota</taxon>
        <taxon>Bacilli</taxon>
        <taxon>Lactobacillales</taxon>
        <taxon>Lactobacillaceae</taxon>
        <taxon>Fructobacillus</taxon>
    </lineage>
</organism>
<proteinExistence type="inferred from homology"/>
<dbReference type="Pfam" id="PF02872">
    <property type="entry name" value="5_nucleotid_C"/>
    <property type="match status" value="1"/>
</dbReference>
<evidence type="ECO:0000256" key="2">
    <source>
        <dbReference type="RuleBase" id="RU362119"/>
    </source>
</evidence>
<dbReference type="PRINTS" id="PR01607">
    <property type="entry name" value="APYRASEFAMLY"/>
</dbReference>
<dbReference type="InterPro" id="IPR008334">
    <property type="entry name" value="5'-Nucleotdase_C"/>
</dbReference>
<reference evidence="5 6" key="1">
    <citation type="submission" date="2023-10" db="EMBL/GenBank/DDBJ databases">
        <authorList>
            <person name="Botero Cardona J."/>
        </authorList>
    </citation>
    <scope>NUCLEOTIDE SEQUENCE [LARGE SCALE GENOMIC DNA]</scope>
    <source>
        <strain evidence="5 6">R-53137</strain>
    </source>
</reference>
<feature type="domain" description="Calcineurin-like phosphoesterase" evidence="3">
    <location>
        <begin position="4"/>
        <end position="236"/>
    </location>
</feature>
<gene>
    <name evidence="5" type="ORF">R53137_KAKDMLNK_00799</name>
</gene>
<dbReference type="InterPro" id="IPR029052">
    <property type="entry name" value="Metallo-depent_PP-like"/>
</dbReference>
<dbReference type="InterPro" id="IPR006179">
    <property type="entry name" value="5_nucleotidase/apyrase"/>
</dbReference>
<dbReference type="Proteomes" id="UP001314262">
    <property type="component" value="Unassembled WGS sequence"/>
</dbReference>
<dbReference type="EC" id="3.1.3.5" evidence="5"/>
<keyword evidence="1" id="KW-0732">Signal</keyword>
<dbReference type="EC" id="3.1.3.6" evidence="5"/>
<keyword evidence="2" id="KW-0547">Nucleotide-binding</keyword>
<keyword evidence="6" id="KW-1185">Reference proteome</keyword>
<sequence>MVQIKILSTSDVHGYFTGDDFRRPLKNTGFGLARAATVIEQEKKVATEELVITIENGDFIQGSPLTDYIEKQASEEADLYQRLAQTVGYDVRILGNHEFNYGRTYLEKVFHDDQTLLNANILDKTTKRSFIGRPYQIFEKDGLKVAVIGVTTQYIPHWEKPENIKDLLFEDPVNVVANLVADLRPQVDKIVVAYHGGFNRDLKSGQAIEPLTQENQGTDLLEIEGVDALVTGHQHRTLAEVVNGKPITQPGYRGDHVGVITLSDQQPSAKTMATATATENSTVVALVQPLLNQVNQWLDQPVGHVGDNMRITDHFSARLHGHPFTELINRVQMEATGATISANAIFNDEMRGFDNTVTIRDVMTNYIYPNTLAVVALTGAEVVSALEQNANYFDWQDGQPTVSSDYLYPKPAHFNEDIWSGVEYTLDLKKPRGQRISAVTVGGQGIDPQVKYEVVVNNYRAGGAGNSVFSHDKIVREGQTDVAQLIVDYLRQHPKISINQPTNVHVVN</sequence>
<evidence type="ECO:0000259" key="4">
    <source>
        <dbReference type="Pfam" id="PF02872"/>
    </source>
</evidence>
<dbReference type="SUPFAM" id="SSF56300">
    <property type="entry name" value="Metallo-dependent phosphatases"/>
    <property type="match status" value="1"/>
</dbReference>
<dbReference type="GO" id="GO:0008254">
    <property type="term" value="F:3'-nucleotidase activity"/>
    <property type="evidence" value="ECO:0007669"/>
    <property type="project" value="UniProtKB-EC"/>
</dbReference>
<dbReference type="InterPro" id="IPR006146">
    <property type="entry name" value="5'-Nucleotdase_CS"/>
</dbReference>
<evidence type="ECO:0000313" key="6">
    <source>
        <dbReference type="Proteomes" id="UP001314262"/>
    </source>
</evidence>
<comment type="similarity">
    <text evidence="2">Belongs to the 5'-nucleotidase family.</text>
</comment>
<dbReference type="Pfam" id="PF00149">
    <property type="entry name" value="Metallophos"/>
    <property type="match status" value="1"/>
</dbReference>
<dbReference type="Gene3D" id="3.90.780.10">
    <property type="entry name" value="5'-Nucleotidase, C-terminal domain"/>
    <property type="match status" value="1"/>
</dbReference>
<dbReference type="GO" id="GO:0008253">
    <property type="term" value="F:5'-nucleotidase activity"/>
    <property type="evidence" value="ECO:0007669"/>
    <property type="project" value="UniProtKB-EC"/>
</dbReference>
<evidence type="ECO:0000313" key="5">
    <source>
        <dbReference type="EMBL" id="CAK1240654.1"/>
    </source>
</evidence>
<protein>
    <submittedName>
        <fullName evidence="5">5'-nucleotidase family (UshA)</fullName>
        <ecNumber evidence="5">3.1.3.5</ecNumber>
        <ecNumber evidence="5">3.1.3.6</ecNumber>
        <ecNumber evidence="5">3.1.4.16</ecNumber>
    </submittedName>
</protein>
<accession>A0ABN9YRJ7</accession>
<evidence type="ECO:0000256" key="1">
    <source>
        <dbReference type="ARBA" id="ARBA00022729"/>
    </source>
</evidence>
<dbReference type="RefSeq" id="WP_338349060.1">
    <property type="nucleotide sequence ID" value="NZ_CAUZLT010000003.1"/>
</dbReference>
<dbReference type="InterPro" id="IPR036907">
    <property type="entry name" value="5'-Nucleotdase_C_sf"/>
</dbReference>
<dbReference type="Gene3D" id="3.60.21.10">
    <property type="match status" value="1"/>
</dbReference>
<dbReference type="EMBL" id="CAUZLT010000003">
    <property type="protein sequence ID" value="CAK1240654.1"/>
    <property type="molecule type" value="Genomic_DNA"/>
</dbReference>
<name>A0ABN9YRJ7_9LACO</name>